<feature type="transmembrane region" description="Helical" evidence="5">
    <location>
        <begin position="160"/>
        <end position="184"/>
    </location>
</feature>
<feature type="transmembrane region" description="Helical" evidence="5">
    <location>
        <begin position="412"/>
        <end position="433"/>
    </location>
</feature>
<feature type="transmembrane region" description="Helical" evidence="5">
    <location>
        <begin position="241"/>
        <end position="258"/>
    </location>
</feature>
<feature type="transmembrane region" description="Helical" evidence="5">
    <location>
        <begin position="115"/>
        <end position="140"/>
    </location>
</feature>
<feature type="transmembrane region" description="Helical" evidence="5">
    <location>
        <begin position="57"/>
        <end position="74"/>
    </location>
</feature>
<keyword evidence="2 5" id="KW-0812">Transmembrane</keyword>
<sequence>MTAGGSTGITTTNWTAICYSSPSAGMGRCLYRHRSHYGQTECESFSVHKTNPPRRSISLLTIATAGFVACLWLFGGASRGNVSGQIMIRGIAWAYLLFMVLLANRERPLRGKPVLYLLIGAAAIVLVQLVPLPPVIWAQLPGRALFTAANDVTQGAPWRPLAIVPSAAVNAACSLIVPLVMYLLVASTSEAGDWRLIDMLLIAIVANVVVGLVQLAGIRLANPFVNAGGAGAGMFANRNHFALLLALGCLIAPVWAFGYRSRFSWRAACVCGLIPLILLTILASGSRAGLALGIAGAVGGILLVWNNLSLALVKYPRWVMPAVVGLCVLGIGVAGALSFQQDRASSINRVMAGDVEGDMRSRAFPTVKTMAATYFPVGEGFGGFDTIFRVHEPDALLKPTYFNRVHNDFVEIVLDGGAAGGLLLMVGLSWWLYCSARAWLSESPLLARLGSLMVLLIAAASIIDYPARTPIIMALTVISGVWLSSALKRGSIPLPDTEEYLSRQ</sequence>
<dbReference type="InterPro" id="IPR051533">
    <property type="entry name" value="WaaL-like"/>
</dbReference>
<dbReference type="EMBL" id="JAUUDS010000014">
    <property type="protein sequence ID" value="MDP1028759.1"/>
    <property type="molecule type" value="Genomic_DNA"/>
</dbReference>
<dbReference type="GO" id="GO:0016874">
    <property type="term" value="F:ligase activity"/>
    <property type="evidence" value="ECO:0007669"/>
    <property type="project" value="UniProtKB-KW"/>
</dbReference>
<evidence type="ECO:0000256" key="1">
    <source>
        <dbReference type="ARBA" id="ARBA00004141"/>
    </source>
</evidence>
<feature type="transmembrane region" description="Helical" evidence="5">
    <location>
        <begin position="288"/>
        <end position="306"/>
    </location>
</feature>
<dbReference type="InterPro" id="IPR007016">
    <property type="entry name" value="O-antigen_ligase-rel_domated"/>
</dbReference>
<comment type="subcellular location">
    <subcellularLocation>
        <location evidence="1">Membrane</location>
        <topology evidence="1">Multi-pass membrane protein</topology>
    </subcellularLocation>
</comment>
<dbReference type="PANTHER" id="PTHR37422:SF13">
    <property type="entry name" value="LIPOPOLYSACCHARIDE BIOSYNTHESIS PROTEIN PA4999-RELATED"/>
    <property type="match status" value="1"/>
</dbReference>
<evidence type="ECO:0000259" key="6">
    <source>
        <dbReference type="Pfam" id="PF04932"/>
    </source>
</evidence>
<organism evidence="7 8">
    <name type="scientific">Sphingomonas aurea</name>
    <dbReference type="NCBI Taxonomy" id="3063994"/>
    <lineage>
        <taxon>Bacteria</taxon>
        <taxon>Pseudomonadati</taxon>
        <taxon>Pseudomonadota</taxon>
        <taxon>Alphaproteobacteria</taxon>
        <taxon>Sphingomonadales</taxon>
        <taxon>Sphingomonadaceae</taxon>
        <taxon>Sphingomonas</taxon>
    </lineage>
</organism>
<feature type="domain" description="O-antigen ligase-related" evidence="6">
    <location>
        <begin position="276"/>
        <end position="424"/>
    </location>
</feature>
<keyword evidence="4 5" id="KW-0472">Membrane</keyword>
<dbReference type="Pfam" id="PF04932">
    <property type="entry name" value="Wzy_C"/>
    <property type="match status" value="1"/>
</dbReference>
<keyword evidence="3 5" id="KW-1133">Transmembrane helix</keyword>
<evidence type="ECO:0000256" key="5">
    <source>
        <dbReference type="SAM" id="Phobius"/>
    </source>
</evidence>
<name>A0ABT9EP65_9SPHN</name>
<evidence type="ECO:0000313" key="7">
    <source>
        <dbReference type="EMBL" id="MDP1028759.1"/>
    </source>
</evidence>
<feature type="transmembrane region" description="Helical" evidence="5">
    <location>
        <begin position="86"/>
        <end position="103"/>
    </location>
</feature>
<reference evidence="7 8" key="1">
    <citation type="submission" date="2023-07" db="EMBL/GenBank/DDBJ databases">
        <authorList>
            <person name="Kim M.K."/>
        </authorList>
    </citation>
    <scope>NUCLEOTIDE SEQUENCE [LARGE SCALE GENOMIC DNA]</scope>
    <source>
        <strain evidence="7 8">KR1UV-12</strain>
    </source>
</reference>
<dbReference type="Proteomes" id="UP001230685">
    <property type="component" value="Unassembled WGS sequence"/>
</dbReference>
<accession>A0ABT9EP65</accession>
<feature type="transmembrane region" description="Helical" evidence="5">
    <location>
        <begin position="445"/>
        <end position="463"/>
    </location>
</feature>
<protein>
    <submittedName>
        <fullName evidence="7">O-antigen ligase family protein</fullName>
    </submittedName>
</protein>
<keyword evidence="7" id="KW-0436">Ligase</keyword>
<evidence type="ECO:0000256" key="4">
    <source>
        <dbReference type="ARBA" id="ARBA00023136"/>
    </source>
</evidence>
<feature type="transmembrane region" description="Helical" evidence="5">
    <location>
        <begin position="196"/>
        <end position="221"/>
    </location>
</feature>
<dbReference type="PANTHER" id="PTHR37422">
    <property type="entry name" value="TEICHURONIC ACID BIOSYNTHESIS PROTEIN TUAE"/>
    <property type="match status" value="1"/>
</dbReference>
<proteinExistence type="predicted"/>
<gene>
    <name evidence="7" type="ORF">Q5H91_16170</name>
</gene>
<keyword evidence="8" id="KW-1185">Reference proteome</keyword>
<evidence type="ECO:0000256" key="3">
    <source>
        <dbReference type="ARBA" id="ARBA00022989"/>
    </source>
</evidence>
<comment type="caution">
    <text evidence="7">The sequence shown here is derived from an EMBL/GenBank/DDBJ whole genome shotgun (WGS) entry which is preliminary data.</text>
</comment>
<evidence type="ECO:0000256" key="2">
    <source>
        <dbReference type="ARBA" id="ARBA00022692"/>
    </source>
</evidence>
<feature type="transmembrane region" description="Helical" evidence="5">
    <location>
        <begin position="318"/>
        <end position="339"/>
    </location>
</feature>
<evidence type="ECO:0000313" key="8">
    <source>
        <dbReference type="Proteomes" id="UP001230685"/>
    </source>
</evidence>
<feature type="transmembrane region" description="Helical" evidence="5">
    <location>
        <begin position="265"/>
        <end position="282"/>
    </location>
</feature>